<dbReference type="Proteomes" id="UP001082899">
    <property type="component" value="Unassembled WGS sequence"/>
</dbReference>
<evidence type="ECO:0000313" key="4">
    <source>
        <dbReference type="Proteomes" id="UP001082899"/>
    </source>
</evidence>
<feature type="region of interest" description="Disordered" evidence="1">
    <location>
        <begin position="40"/>
        <end position="64"/>
    </location>
</feature>
<reference evidence="3" key="1">
    <citation type="submission" date="2022-11" db="EMBL/GenBank/DDBJ databases">
        <title>Robbsia betulipollinis sp. nov., isolated from pollen of birch (Betula pendula).</title>
        <authorList>
            <person name="Shi H."/>
            <person name="Ambika Manirajan B."/>
            <person name="Ratering S."/>
            <person name="Geissler-Plaum R."/>
            <person name="Schnell S."/>
        </authorList>
    </citation>
    <scope>NUCLEOTIDE SEQUENCE</scope>
    <source>
        <strain evidence="3">Bb-Pol-6</strain>
    </source>
</reference>
<keyword evidence="2" id="KW-0812">Transmembrane</keyword>
<evidence type="ECO:0000256" key="2">
    <source>
        <dbReference type="SAM" id="Phobius"/>
    </source>
</evidence>
<keyword evidence="2" id="KW-1133">Transmembrane helix</keyword>
<comment type="caution">
    <text evidence="3">The sequence shown here is derived from an EMBL/GenBank/DDBJ whole genome shotgun (WGS) entry which is preliminary data.</text>
</comment>
<name>A0ABT3ZJ86_9BURK</name>
<accession>A0ABT3ZJ86</accession>
<feature type="transmembrane region" description="Helical" evidence="2">
    <location>
        <begin position="12"/>
        <end position="34"/>
    </location>
</feature>
<sequence length="64" mass="6944">MRETLEWACAYLLVIGGAVCIGSIGYFALTMITPRGRAAARDRRVRQRNLPTRLGKSGVGAPPQ</sequence>
<keyword evidence="4" id="KW-1185">Reference proteome</keyword>
<dbReference type="RefSeq" id="WP_267846090.1">
    <property type="nucleotide sequence ID" value="NZ_JAPMXC010000001.1"/>
</dbReference>
<dbReference type="EMBL" id="JAPMXC010000001">
    <property type="protein sequence ID" value="MCY0386588.1"/>
    <property type="molecule type" value="Genomic_DNA"/>
</dbReference>
<keyword evidence="2" id="KW-0472">Membrane</keyword>
<evidence type="ECO:0000313" key="3">
    <source>
        <dbReference type="EMBL" id="MCY0386588.1"/>
    </source>
</evidence>
<proteinExistence type="predicted"/>
<protein>
    <submittedName>
        <fullName evidence="3">Uncharacterized protein</fullName>
    </submittedName>
</protein>
<organism evidence="3 4">
    <name type="scientific">Robbsia betulipollinis</name>
    <dbReference type="NCBI Taxonomy" id="2981849"/>
    <lineage>
        <taxon>Bacteria</taxon>
        <taxon>Pseudomonadati</taxon>
        <taxon>Pseudomonadota</taxon>
        <taxon>Betaproteobacteria</taxon>
        <taxon>Burkholderiales</taxon>
        <taxon>Burkholderiaceae</taxon>
        <taxon>Robbsia</taxon>
    </lineage>
</organism>
<evidence type="ECO:0000256" key="1">
    <source>
        <dbReference type="SAM" id="MobiDB-lite"/>
    </source>
</evidence>
<gene>
    <name evidence="3" type="ORF">OVY01_04915</name>
</gene>